<evidence type="ECO:0000256" key="1">
    <source>
        <dbReference type="ARBA" id="ARBA00006534"/>
    </source>
</evidence>
<dbReference type="GO" id="GO:0008236">
    <property type="term" value="F:serine-type peptidase activity"/>
    <property type="evidence" value="ECO:0007669"/>
    <property type="project" value="UniProtKB-KW"/>
</dbReference>
<evidence type="ECO:0000256" key="2">
    <source>
        <dbReference type="ARBA" id="ARBA00022670"/>
    </source>
</evidence>
<dbReference type="InterPro" id="IPR005320">
    <property type="entry name" value="Peptidase_S51"/>
</dbReference>
<dbReference type="AlphaFoldDB" id="A0A645BMV4"/>
<dbReference type="InterPro" id="IPR029062">
    <property type="entry name" value="Class_I_gatase-like"/>
</dbReference>
<evidence type="ECO:0000256" key="4">
    <source>
        <dbReference type="ARBA" id="ARBA00022825"/>
    </source>
</evidence>
<comment type="similarity">
    <text evidence="1">Belongs to the peptidase S51 family.</text>
</comment>
<proteinExistence type="inferred from homology"/>
<dbReference type="EMBL" id="VSSQ01021245">
    <property type="protein sequence ID" value="MPM66696.1"/>
    <property type="molecule type" value="Genomic_DNA"/>
</dbReference>
<organism evidence="5">
    <name type="scientific">bioreactor metagenome</name>
    <dbReference type="NCBI Taxonomy" id="1076179"/>
    <lineage>
        <taxon>unclassified sequences</taxon>
        <taxon>metagenomes</taxon>
        <taxon>ecological metagenomes</taxon>
    </lineage>
</organism>
<keyword evidence="4" id="KW-0720">Serine protease</keyword>
<evidence type="ECO:0000313" key="5">
    <source>
        <dbReference type="EMBL" id="MPM66696.1"/>
    </source>
</evidence>
<dbReference type="Gene3D" id="3.40.50.880">
    <property type="match status" value="1"/>
</dbReference>
<keyword evidence="2" id="KW-0645">Protease</keyword>
<comment type="caution">
    <text evidence="5">The sequence shown here is derived from an EMBL/GenBank/DDBJ whole genome shotgun (WGS) entry which is preliminary data.</text>
</comment>
<keyword evidence="3" id="KW-0378">Hydrolase</keyword>
<dbReference type="Pfam" id="PF03575">
    <property type="entry name" value="Peptidase_S51"/>
    <property type="match status" value="1"/>
</dbReference>
<protein>
    <submittedName>
        <fullName evidence="5">Uncharacterized protein</fullName>
    </submittedName>
</protein>
<sequence>MNILLDKLDFHQPWAYETFKNIIKPDHKVCIIPFAFHEDWIKDAEQWESLYNKHSGGEYLRMITPFYAYRISDDNVTLINYFTDNSHSAKEKINESNIIFFTGGFPEKTMRRLKEFDLIETLENHPGIKMGWRAGTMMQCEDYYISPDDDYPEFVYEKGLSYVKDFAVEVHYKNTESQNKSIERYMAEKGKRVYTTEPESAIIVNGNEVALLGNAKLYKGLS</sequence>
<gene>
    <name evidence="5" type="ORF">SDC9_113606</name>
</gene>
<evidence type="ECO:0000256" key="3">
    <source>
        <dbReference type="ARBA" id="ARBA00022801"/>
    </source>
</evidence>
<name>A0A645BMV4_9ZZZZ</name>
<reference evidence="5" key="1">
    <citation type="submission" date="2019-08" db="EMBL/GenBank/DDBJ databases">
        <authorList>
            <person name="Kucharzyk K."/>
            <person name="Murdoch R.W."/>
            <person name="Higgins S."/>
            <person name="Loffler F."/>
        </authorList>
    </citation>
    <scope>NUCLEOTIDE SEQUENCE</scope>
</reference>
<dbReference type="SUPFAM" id="SSF52317">
    <property type="entry name" value="Class I glutamine amidotransferase-like"/>
    <property type="match status" value="1"/>
</dbReference>
<dbReference type="GO" id="GO:0006508">
    <property type="term" value="P:proteolysis"/>
    <property type="evidence" value="ECO:0007669"/>
    <property type="project" value="UniProtKB-KW"/>
</dbReference>
<accession>A0A645BMV4</accession>